<evidence type="ECO:0000259" key="5">
    <source>
        <dbReference type="Pfam" id="PF13476"/>
    </source>
</evidence>
<comment type="similarity">
    <text evidence="1">Belongs to the SMC family. SbcC subfamily.</text>
</comment>
<proteinExistence type="inferred from homology"/>
<accession>A0A9D2LXE1</accession>
<comment type="subunit">
    <text evidence="2">Heterodimer of SbcC and SbcD.</text>
</comment>
<reference evidence="6" key="1">
    <citation type="journal article" date="2021" name="PeerJ">
        <title>Extensive microbial diversity within the chicken gut microbiome revealed by metagenomics and culture.</title>
        <authorList>
            <person name="Gilroy R."/>
            <person name="Ravi A."/>
            <person name="Getino M."/>
            <person name="Pursley I."/>
            <person name="Horton D.L."/>
            <person name="Alikhan N.F."/>
            <person name="Baker D."/>
            <person name="Gharbi K."/>
            <person name="Hall N."/>
            <person name="Watson M."/>
            <person name="Adriaenssens E.M."/>
            <person name="Foster-Nyarko E."/>
            <person name="Jarju S."/>
            <person name="Secka A."/>
            <person name="Antonio M."/>
            <person name="Oren A."/>
            <person name="Chaudhuri R.R."/>
            <person name="La Ragione R."/>
            <person name="Hildebrand F."/>
            <person name="Pallen M.J."/>
        </authorList>
    </citation>
    <scope>NUCLEOTIDE SEQUENCE</scope>
    <source>
        <strain evidence="6">ChiBcolR8-3208</strain>
    </source>
</reference>
<feature type="coiled-coil region" evidence="4">
    <location>
        <begin position="221"/>
        <end position="265"/>
    </location>
</feature>
<feature type="coiled-coil region" evidence="4">
    <location>
        <begin position="537"/>
        <end position="670"/>
    </location>
</feature>
<comment type="caution">
    <text evidence="6">The sequence shown here is derived from an EMBL/GenBank/DDBJ whole genome shotgun (WGS) entry which is preliminary data.</text>
</comment>
<name>A0A9D2LXE1_9FIRM</name>
<evidence type="ECO:0000313" key="6">
    <source>
        <dbReference type="EMBL" id="HJB37122.1"/>
    </source>
</evidence>
<sequence>MRPLRLVLQAFGPYLEKTQLDLSQFAESGLFLITGPTGGGKTSLLDAMCFALYGKSTGGRRRFAEMRCGSAPQELPTLVELEFALQGERYRFSRSQYTHINRNTKAPELRESHQCFRLEGEDWALLESKSDSAVSRRAEELLHLTCEQFSQVIVLPQGEFLRLLRASSSDKGEMLKTLFSAGVWRQVTDRFHQRERQLEDKARQTAALRASLLQQEEVESLGGLEEKAASLAQRETALRQENKTLAQQLEQAEGLLQSLEQYTRLEEAAQEAGKSLVRAQAAWKELEGREIQPRHKREQAQALRQQAVTLAQESARLGEQKEELLRAQAAGKQAAATRKQLEEQRQSLAALGQQRETLSQRMEKGNAFCKACEEAAARLPALLERRQALEKLSAAWEELARRKARQAAALEGLSIAEQAAAQKQLLLETVSLRLERQEALLRQNAALQLAHTLEPGKPCPVCGALEHPSPAAGQETLLEPRQLESLRQEEKTARQAQVKAAALAASRKAEADQAAEAVSQQEAAWKEAAASAGDFTREEASAQLAQAAALAEKAKGEAARLEAAKEKLRALEKERDACQQRETALREKLSALEAQAQELERRAQEAQAACAGLDHSALEEAILAKGRAYDAKEKAAAQLLQEAQEEDAQRERAQAALSLAQQALEKANAQWRAYPTPWEERPQLPQLRQQCQTLRQESLSRREELGKAASARQALEGTLQEARRLEEELAALEGQLSRVARLSKSLSGSNPMKMPILQYVLSVMLEEVLGSANRFFATLSRGRYALRLKDGPATRGYGGLDLEVLDGASMLPRSIETLSGGEQFLASLSLAFGLSDVVQNHSGAVRLDSLFIDEGFGSLDGETLDTAMKALAMLQSGGRLIGIISHVSELKNRIPCRVEVNRDAAGFSHAAIKT</sequence>
<dbReference type="EMBL" id="DWXZ01000064">
    <property type="protein sequence ID" value="HJB37122.1"/>
    <property type="molecule type" value="Genomic_DNA"/>
</dbReference>
<organism evidence="6 7">
    <name type="scientific">Candidatus Acutalibacter ornithocaccae</name>
    <dbReference type="NCBI Taxonomy" id="2838416"/>
    <lineage>
        <taxon>Bacteria</taxon>
        <taxon>Bacillati</taxon>
        <taxon>Bacillota</taxon>
        <taxon>Clostridia</taxon>
        <taxon>Eubacteriales</taxon>
        <taxon>Acutalibacteraceae</taxon>
        <taxon>Acutalibacter</taxon>
    </lineage>
</organism>
<protein>
    <recommendedName>
        <fullName evidence="3">Nuclease SbcCD subunit C</fullName>
    </recommendedName>
</protein>
<evidence type="ECO:0000256" key="1">
    <source>
        <dbReference type="ARBA" id="ARBA00006930"/>
    </source>
</evidence>
<reference evidence="6" key="2">
    <citation type="submission" date="2021-04" db="EMBL/GenBank/DDBJ databases">
        <authorList>
            <person name="Gilroy R."/>
        </authorList>
    </citation>
    <scope>NUCLEOTIDE SEQUENCE</scope>
    <source>
        <strain evidence="6">ChiBcolR8-3208</strain>
    </source>
</reference>
<dbReference type="GO" id="GO:0006302">
    <property type="term" value="P:double-strand break repair"/>
    <property type="evidence" value="ECO:0007669"/>
    <property type="project" value="InterPro"/>
</dbReference>
<dbReference type="InterPro" id="IPR038729">
    <property type="entry name" value="Rad50/SbcC_AAA"/>
</dbReference>
<feature type="coiled-coil region" evidence="4">
    <location>
        <begin position="310"/>
        <end position="392"/>
    </location>
</feature>
<evidence type="ECO:0000256" key="3">
    <source>
        <dbReference type="ARBA" id="ARBA00013368"/>
    </source>
</evidence>
<gene>
    <name evidence="6" type="ORF">H9942_03535</name>
</gene>
<dbReference type="Pfam" id="PF13558">
    <property type="entry name" value="SbcC_Walker_B"/>
    <property type="match status" value="1"/>
</dbReference>
<dbReference type="SUPFAM" id="SSF52540">
    <property type="entry name" value="P-loop containing nucleoside triphosphate hydrolases"/>
    <property type="match status" value="1"/>
</dbReference>
<keyword evidence="4" id="KW-0175">Coiled coil</keyword>
<evidence type="ECO:0000256" key="4">
    <source>
        <dbReference type="SAM" id="Coils"/>
    </source>
</evidence>
<dbReference type="PANTHER" id="PTHR32114:SF2">
    <property type="entry name" value="ABC TRANSPORTER ABCH.3"/>
    <property type="match status" value="1"/>
</dbReference>
<feature type="coiled-coil region" evidence="4">
    <location>
        <begin position="708"/>
        <end position="742"/>
    </location>
</feature>
<feature type="domain" description="Rad50/SbcC-type AAA" evidence="5">
    <location>
        <begin position="5"/>
        <end position="251"/>
    </location>
</feature>
<dbReference type="PANTHER" id="PTHR32114">
    <property type="entry name" value="ABC TRANSPORTER ABCH.3"/>
    <property type="match status" value="1"/>
</dbReference>
<dbReference type="InterPro" id="IPR027417">
    <property type="entry name" value="P-loop_NTPase"/>
</dbReference>
<dbReference type="AlphaFoldDB" id="A0A9D2LXE1"/>
<evidence type="ECO:0000313" key="7">
    <source>
        <dbReference type="Proteomes" id="UP000824214"/>
    </source>
</evidence>
<dbReference type="Proteomes" id="UP000824214">
    <property type="component" value="Unassembled WGS sequence"/>
</dbReference>
<evidence type="ECO:0000256" key="2">
    <source>
        <dbReference type="ARBA" id="ARBA00011322"/>
    </source>
</evidence>
<dbReference type="Gene3D" id="3.40.50.300">
    <property type="entry name" value="P-loop containing nucleotide triphosphate hydrolases"/>
    <property type="match status" value="2"/>
</dbReference>
<dbReference type="GO" id="GO:0016887">
    <property type="term" value="F:ATP hydrolysis activity"/>
    <property type="evidence" value="ECO:0007669"/>
    <property type="project" value="InterPro"/>
</dbReference>
<dbReference type="Pfam" id="PF13476">
    <property type="entry name" value="AAA_23"/>
    <property type="match status" value="1"/>
</dbReference>